<dbReference type="AlphaFoldDB" id="A0A183JTY2"/>
<evidence type="ECO:0000313" key="4">
    <source>
        <dbReference type="WBParaSite" id="SCUD_0000617201-mRNA-1"/>
    </source>
</evidence>
<dbReference type="GO" id="GO:0099503">
    <property type="term" value="C:secretory vesicle"/>
    <property type="evidence" value="ECO:0007669"/>
    <property type="project" value="TreeGrafter"/>
</dbReference>
<dbReference type="InterPro" id="IPR052095">
    <property type="entry name" value="UNC-13_domain"/>
</dbReference>
<reference evidence="2 3" key="2">
    <citation type="submission" date="2018-11" db="EMBL/GenBank/DDBJ databases">
        <authorList>
            <consortium name="Pathogen Informatics"/>
        </authorList>
    </citation>
    <scope>NUCLEOTIDE SEQUENCE [LARGE SCALE GENOMIC DNA]</scope>
    <source>
        <strain evidence="2">Dakar</strain>
        <strain evidence="3">Dakar, Senegal</strain>
    </source>
</reference>
<dbReference type="GO" id="GO:0006887">
    <property type="term" value="P:exocytosis"/>
    <property type="evidence" value="ECO:0007669"/>
    <property type="project" value="UniProtKB-KW"/>
</dbReference>
<accession>A0A183JTY2</accession>
<keyword evidence="3" id="KW-1185">Reference proteome</keyword>
<dbReference type="WBParaSite" id="SCUD_0000617201-mRNA-1">
    <property type="protein sequence ID" value="SCUD_0000617201-mRNA-1"/>
    <property type="gene ID" value="SCUD_0000617201"/>
</dbReference>
<evidence type="ECO:0000313" key="3">
    <source>
        <dbReference type="Proteomes" id="UP000279833"/>
    </source>
</evidence>
<dbReference type="EMBL" id="UZAK01012427">
    <property type="protein sequence ID" value="VDP01445.1"/>
    <property type="molecule type" value="Genomic_DNA"/>
</dbReference>
<name>A0A183JTY2_9TREM</name>
<dbReference type="PANTHER" id="PTHR45999">
    <property type="entry name" value="UNC-13-4A, ISOFORM B"/>
    <property type="match status" value="1"/>
</dbReference>
<dbReference type="PANTHER" id="PTHR45999:SF4">
    <property type="entry name" value="UNC-13-4A, ISOFORM B"/>
    <property type="match status" value="1"/>
</dbReference>
<proteinExistence type="predicted"/>
<reference evidence="4" key="1">
    <citation type="submission" date="2016-06" db="UniProtKB">
        <authorList>
            <consortium name="WormBaseParasite"/>
        </authorList>
    </citation>
    <scope>IDENTIFICATION</scope>
</reference>
<evidence type="ECO:0000313" key="2">
    <source>
        <dbReference type="EMBL" id="VDP01445.1"/>
    </source>
</evidence>
<dbReference type="Proteomes" id="UP000279833">
    <property type="component" value="Unassembled WGS sequence"/>
</dbReference>
<organism evidence="4">
    <name type="scientific">Schistosoma curassoni</name>
    <dbReference type="NCBI Taxonomy" id="6186"/>
    <lineage>
        <taxon>Eukaryota</taxon>
        <taxon>Metazoa</taxon>
        <taxon>Spiralia</taxon>
        <taxon>Lophotrochozoa</taxon>
        <taxon>Platyhelminthes</taxon>
        <taxon>Trematoda</taxon>
        <taxon>Digenea</taxon>
        <taxon>Strigeidida</taxon>
        <taxon>Schistosomatoidea</taxon>
        <taxon>Schistosomatidae</taxon>
        <taxon>Schistosoma</taxon>
    </lineage>
</organism>
<gene>
    <name evidence="2" type="ORF">SCUD_LOCUS6172</name>
</gene>
<evidence type="ECO:0000256" key="1">
    <source>
        <dbReference type="ARBA" id="ARBA00022483"/>
    </source>
</evidence>
<sequence length="79" mass="9183">DHDEETSVLEAVRSLNEIRGVKQLGRYFKQVSQSARKNQTGDMDDFLGCVTIDIKVSEQLIFRFVLFTTKYTNRIKLIE</sequence>
<protein>
    <submittedName>
        <fullName evidence="4">Peroxidase</fullName>
    </submittedName>
</protein>
<keyword evidence="1" id="KW-0268">Exocytosis</keyword>